<dbReference type="EMBL" id="MKQR01000005">
    <property type="protein sequence ID" value="OLR94951.1"/>
    <property type="molecule type" value="Genomic_DNA"/>
</dbReference>
<comment type="caution">
    <text evidence="2">The sequence shown here is derived from an EMBL/GenBank/DDBJ whole genome shotgun (WGS) entry which is preliminary data.</text>
</comment>
<sequence length="267" mass="28621">MVEPSGADEDRLVKQVGRAMVKVAGAHWQRIRAEYRAAGRHVEVDVLVTGADGVPVLVRPPVEVVEGLARLRELMHSPTRGTWLWAVYEIEPPGAFTCDWYPNDEPRWRRVPPPIGFQDELRTFPRAEEHIPDWLRLRAGLPPRDAPPLGAPLPGAPVPHPAGTAVPQPPGASGPHHTPGAPHGFRPGAPAPQWPGPTQGAPSFRPGTPGYPAAPQPPNHGSAHATPPQGTRTSGPHQTPPPAQPWHQPGTTGPRPQPPQGSPPPQH</sequence>
<dbReference type="Proteomes" id="UP000186040">
    <property type="component" value="Unassembled WGS sequence"/>
</dbReference>
<protein>
    <submittedName>
        <fullName evidence="2">Uncharacterized protein</fullName>
    </submittedName>
</protein>
<reference evidence="2 3" key="1">
    <citation type="submission" date="2016-10" db="EMBL/GenBank/DDBJ databases">
        <title>The Draft Genome Sequence of Actinokineospora bangkokensis 44EHWT reveals the biosynthetic pathway of antifungal compounds Thailandins with unusual extender unit butylmalonyl-CoA.</title>
        <authorList>
            <person name="Greule A."/>
            <person name="Intra B."/>
            <person name="Flemming S."/>
            <person name="Rommel M.G."/>
            <person name="Panbangred W."/>
            <person name="Bechthold A."/>
        </authorList>
    </citation>
    <scope>NUCLEOTIDE SEQUENCE [LARGE SCALE GENOMIC DNA]</scope>
    <source>
        <strain evidence="2 3">44EHW</strain>
    </source>
</reference>
<dbReference type="SUPFAM" id="SSF160424">
    <property type="entry name" value="BH3703-like"/>
    <property type="match status" value="1"/>
</dbReference>
<evidence type="ECO:0000313" key="2">
    <source>
        <dbReference type="EMBL" id="OLR94951.1"/>
    </source>
</evidence>
<keyword evidence="3" id="KW-1185">Reference proteome</keyword>
<evidence type="ECO:0000256" key="1">
    <source>
        <dbReference type="SAM" id="MobiDB-lite"/>
    </source>
</evidence>
<dbReference type="InterPro" id="IPR036170">
    <property type="entry name" value="YezG-like_sf"/>
</dbReference>
<accession>A0A1Q9LSH5</accession>
<name>A0A1Q9LSH5_9PSEU</name>
<evidence type="ECO:0000313" key="3">
    <source>
        <dbReference type="Proteomes" id="UP000186040"/>
    </source>
</evidence>
<dbReference type="STRING" id="1193682.BJP25_08230"/>
<proteinExistence type="predicted"/>
<feature type="compositionally biased region" description="Pro residues" evidence="1">
    <location>
        <begin position="144"/>
        <end position="160"/>
    </location>
</feature>
<organism evidence="2 3">
    <name type="scientific">Actinokineospora bangkokensis</name>
    <dbReference type="NCBI Taxonomy" id="1193682"/>
    <lineage>
        <taxon>Bacteria</taxon>
        <taxon>Bacillati</taxon>
        <taxon>Actinomycetota</taxon>
        <taxon>Actinomycetes</taxon>
        <taxon>Pseudonocardiales</taxon>
        <taxon>Pseudonocardiaceae</taxon>
        <taxon>Actinokineospora</taxon>
    </lineage>
</organism>
<feature type="compositionally biased region" description="Polar residues" evidence="1">
    <location>
        <begin position="228"/>
        <end position="237"/>
    </location>
</feature>
<dbReference type="OrthoDB" id="275232at2"/>
<feature type="compositionally biased region" description="Pro residues" evidence="1">
    <location>
        <begin position="255"/>
        <end position="267"/>
    </location>
</feature>
<dbReference type="AlphaFoldDB" id="A0A1Q9LSH5"/>
<feature type="region of interest" description="Disordered" evidence="1">
    <location>
        <begin position="142"/>
        <end position="267"/>
    </location>
</feature>
<gene>
    <name evidence="2" type="ORF">BJP25_08230</name>
</gene>
<dbReference type="RefSeq" id="WP_075973181.1">
    <property type="nucleotide sequence ID" value="NZ_MKQR01000005.1"/>
</dbReference>